<dbReference type="Proteomes" id="UP000800235">
    <property type="component" value="Unassembled WGS sequence"/>
</dbReference>
<dbReference type="AlphaFoldDB" id="A0A9P4NYV2"/>
<feature type="domain" description="Tr-type G" evidence="2">
    <location>
        <begin position="175"/>
        <end position="442"/>
    </location>
</feature>
<dbReference type="PANTHER" id="PTHR43721:SF30">
    <property type="entry name" value="TR-TYPE G DOMAIN-CONTAINING PROTEIN"/>
    <property type="match status" value="1"/>
</dbReference>
<proteinExistence type="predicted"/>
<dbReference type="Pfam" id="PF00009">
    <property type="entry name" value="GTP_EFTU"/>
    <property type="match status" value="1"/>
</dbReference>
<comment type="caution">
    <text evidence="3">The sequence shown here is derived from an EMBL/GenBank/DDBJ whole genome shotgun (WGS) entry which is preliminary data.</text>
</comment>
<evidence type="ECO:0000256" key="1">
    <source>
        <dbReference type="SAM" id="MobiDB-lite"/>
    </source>
</evidence>
<evidence type="ECO:0000313" key="4">
    <source>
        <dbReference type="Proteomes" id="UP000800235"/>
    </source>
</evidence>
<feature type="compositionally biased region" description="Basic and acidic residues" evidence="1">
    <location>
        <begin position="149"/>
        <end position="161"/>
    </location>
</feature>
<accession>A0A9P4NYV2</accession>
<feature type="region of interest" description="Disordered" evidence="1">
    <location>
        <begin position="513"/>
        <end position="535"/>
    </location>
</feature>
<dbReference type="GO" id="GO:0003746">
    <property type="term" value="F:translation elongation factor activity"/>
    <property type="evidence" value="ECO:0007669"/>
    <property type="project" value="TreeGrafter"/>
</dbReference>
<reference evidence="3" key="1">
    <citation type="journal article" date="2020" name="Stud. Mycol.">
        <title>101 Dothideomycetes genomes: a test case for predicting lifestyles and emergence of pathogens.</title>
        <authorList>
            <person name="Haridas S."/>
            <person name="Albert R."/>
            <person name="Binder M."/>
            <person name="Bloem J."/>
            <person name="Labutti K."/>
            <person name="Salamov A."/>
            <person name="Andreopoulos B."/>
            <person name="Baker S."/>
            <person name="Barry K."/>
            <person name="Bills G."/>
            <person name="Bluhm B."/>
            <person name="Cannon C."/>
            <person name="Castanera R."/>
            <person name="Culley D."/>
            <person name="Daum C."/>
            <person name="Ezra D."/>
            <person name="Gonzalez J."/>
            <person name="Henrissat B."/>
            <person name="Kuo A."/>
            <person name="Liang C."/>
            <person name="Lipzen A."/>
            <person name="Lutzoni F."/>
            <person name="Magnuson J."/>
            <person name="Mondo S."/>
            <person name="Nolan M."/>
            <person name="Ohm R."/>
            <person name="Pangilinan J."/>
            <person name="Park H.-J."/>
            <person name="Ramirez L."/>
            <person name="Alfaro M."/>
            <person name="Sun H."/>
            <person name="Tritt A."/>
            <person name="Yoshinaga Y."/>
            <person name="Zwiers L.-H."/>
            <person name="Turgeon B."/>
            <person name="Goodwin S."/>
            <person name="Spatafora J."/>
            <person name="Crous P."/>
            <person name="Grigoriev I."/>
        </authorList>
    </citation>
    <scope>NUCLEOTIDE SEQUENCE</scope>
    <source>
        <strain evidence="3">CBS 130266</strain>
    </source>
</reference>
<dbReference type="GO" id="GO:0003924">
    <property type="term" value="F:GTPase activity"/>
    <property type="evidence" value="ECO:0007669"/>
    <property type="project" value="InterPro"/>
</dbReference>
<dbReference type="Gene3D" id="2.40.30.10">
    <property type="entry name" value="Translation factors"/>
    <property type="match status" value="1"/>
</dbReference>
<dbReference type="EMBL" id="MU007019">
    <property type="protein sequence ID" value="KAF2433873.1"/>
    <property type="molecule type" value="Genomic_DNA"/>
</dbReference>
<gene>
    <name evidence="3" type="ORF">EJ08DRAFT_647155</name>
</gene>
<dbReference type="PANTHER" id="PTHR43721">
    <property type="entry name" value="ELONGATION FACTOR TU-RELATED"/>
    <property type="match status" value="1"/>
</dbReference>
<name>A0A9P4NYV2_9PEZI</name>
<evidence type="ECO:0000259" key="2">
    <source>
        <dbReference type="Pfam" id="PF00009"/>
    </source>
</evidence>
<dbReference type="OrthoDB" id="5342685at2759"/>
<feature type="region of interest" description="Disordered" evidence="1">
    <location>
        <begin position="147"/>
        <end position="169"/>
    </location>
</feature>
<organism evidence="3 4">
    <name type="scientific">Tothia fuscella</name>
    <dbReference type="NCBI Taxonomy" id="1048955"/>
    <lineage>
        <taxon>Eukaryota</taxon>
        <taxon>Fungi</taxon>
        <taxon>Dikarya</taxon>
        <taxon>Ascomycota</taxon>
        <taxon>Pezizomycotina</taxon>
        <taxon>Dothideomycetes</taxon>
        <taxon>Pleosporomycetidae</taxon>
        <taxon>Venturiales</taxon>
        <taxon>Cylindrosympodiaceae</taxon>
        <taxon>Tothia</taxon>
    </lineage>
</organism>
<evidence type="ECO:0000313" key="3">
    <source>
        <dbReference type="EMBL" id="KAF2433873.1"/>
    </source>
</evidence>
<dbReference type="InterPro" id="IPR000795">
    <property type="entry name" value="T_Tr_GTP-bd_dom"/>
</dbReference>
<dbReference type="SUPFAM" id="SSF52540">
    <property type="entry name" value="P-loop containing nucleoside triphosphate hydrolases"/>
    <property type="match status" value="1"/>
</dbReference>
<dbReference type="InterPro" id="IPR027417">
    <property type="entry name" value="P-loop_NTPase"/>
</dbReference>
<keyword evidence="4" id="KW-1185">Reference proteome</keyword>
<dbReference type="InterPro" id="IPR050055">
    <property type="entry name" value="EF-Tu_GTPase"/>
</dbReference>
<dbReference type="Gene3D" id="3.40.50.300">
    <property type="entry name" value="P-loop containing nucleotide triphosphate hydrolases"/>
    <property type="match status" value="1"/>
</dbReference>
<protein>
    <recommendedName>
        <fullName evidence="2">Tr-type G domain-containing protein</fullName>
    </recommendedName>
</protein>
<sequence>MRSPSIRLRQHRLEQLTTQLLWRLQQSSPHHSSSNGNAIVPKFPDVSTLSVPLEIGAVIPGLEETRGALYEIGVADDGTFVGLAKDEMDESISNLGAMAASLGCVVEVLRMVSVGECEWMDGSSGTVRNEELWVCEAYVKPNISFDATNSRERSTEPRHGEPNTTCNPQSAQLKVTLTGSTMSGKSSLLGSLTTATLDNGRGKSRLSLFRHRHEIESGMTSSVTQEILGYNDSAHLNDPVEPIDVVNYASGNISSWTDIHGNCDGGRLVLLSDSAGHPRYRRTAVRGLIGWAPDWTLLCIPADTAEDTSGLTGSTPPPEEVLGISSVDVDLSHESLELCLKLDLPLVVVITKLDLASMTGLKRYLQKVLSSLKAAGRVPVILQNPKDPVADPDLTQIPAAALRSCESVIGMLECDNPRLIVPIVLTSAVKGTGISTLHALLYKLPILQHGVDHNLAGQLHPRTLFHIEDVYSSRQGGSSDEIIPILSGHLRYGRLDVGDELVIGPYNVESHHTVAERDRPQIPTSQSFPGALTETKARPIDPSAQEWRRVKVTSLRYLRLPVSTLFQGQAGTVGVHSVSKRIHTPALVRIRKGMVLADGSPLATRVFVAEFARRDVESLSIRHAVVVYIASVKASAKVIAGALPDDDAMEHTQYHGSDDESLGFALEGVGSSNGRNSNINARMLVTFQFISSPEYVEMGSQVLVMPGGGPGIYGGQERGEKGIASLEGFVGKVVNTFG</sequence>
<dbReference type="GO" id="GO:0005525">
    <property type="term" value="F:GTP binding"/>
    <property type="evidence" value="ECO:0007669"/>
    <property type="project" value="InterPro"/>
</dbReference>